<keyword evidence="2" id="KW-0813">Transport</keyword>
<evidence type="ECO:0000256" key="10">
    <source>
        <dbReference type="ARBA" id="ARBA00023136"/>
    </source>
</evidence>
<dbReference type="PANTHER" id="PTHR30175">
    <property type="entry name" value="PHOSPHOTRANSFERASE SYSTEM TRANSPORT PROTEIN"/>
    <property type="match status" value="1"/>
</dbReference>
<evidence type="ECO:0000256" key="7">
    <source>
        <dbReference type="ARBA" id="ARBA00022692"/>
    </source>
</evidence>
<keyword evidence="4 16" id="KW-0762">Sugar transport</keyword>
<dbReference type="Gene3D" id="2.70.70.10">
    <property type="entry name" value="Glucose Permease (Domain IIA)"/>
    <property type="match status" value="1"/>
</dbReference>
<keyword evidence="10 12" id="KW-0472">Membrane</keyword>
<dbReference type="NCBIfam" id="TIGR00830">
    <property type="entry name" value="PTBA"/>
    <property type="match status" value="1"/>
</dbReference>
<proteinExistence type="predicted"/>
<keyword evidence="6" id="KW-0598">Phosphotransferase system</keyword>
<organism evidence="16 17">
    <name type="scientific">Candidatus Enterococcus murrayae</name>
    <dbReference type="NCBI Taxonomy" id="2815321"/>
    <lineage>
        <taxon>Bacteria</taxon>
        <taxon>Bacillati</taxon>
        <taxon>Bacillota</taxon>
        <taxon>Bacilli</taxon>
        <taxon>Lactobacillales</taxon>
        <taxon>Enterococcaceae</taxon>
        <taxon>Enterococcus</taxon>
    </lineage>
</organism>
<dbReference type="InterPro" id="IPR011055">
    <property type="entry name" value="Dup_hybrid_motif"/>
</dbReference>
<dbReference type="InterPro" id="IPR011297">
    <property type="entry name" value="PTS_IIABC_b_glu"/>
</dbReference>
<evidence type="ECO:0000256" key="5">
    <source>
        <dbReference type="ARBA" id="ARBA00022679"/>
    </source>
</evidence>
<feature type="active site" description="Phosphocysteine intermediate; for EIIB activity" evidence="11">
    <location>
        <position position="28"/>
    </location>
</feature>
<evidence type="ECO:0000256" key="2">
    <source>
        <dbReference type="ARBA" id="ARBA00022448"/>
    </source>
</evidence>
<dbReference type="PROSITE" id="PS00371">
    <property type="entry name" value="PTS_EIIA_TYPE_1_HIS"/>
    <property type="match status" value="1"/>
</dbReference>
<feature type="domain" description="PTS EIIC type-1" evidence="15">
    <location>
        <begin position="104"/>
        <end position="473"/>
    </location>
</feature>
<evidence type="ECO:0000256" key="8">
    <source>
        <dbReference type="ARBA" id="ARBA00022777"/>
    </source>
</evidence>
<reference evidence="16 17" key="1">
    <citation type="submission" date="2021-03" db="EMBL/GenBank/DDBJ databases">
        <title>Enterococcal diversity collection.</title>
        <authorList>
            <person name="Gilmore M.S."/>
            <person name="Schwartzman J."/>
            <person name="Van Tyne D."/>
            <person name="Martin M."/>
            <person name="Earl A.M."/>
            <person name="Manson A.L."/>
            <person name="Straub T."/>
            <person name="Salamzade R."/>
            <person name="Saavedra J."/>
            <person name="Lebreton F."/>
            <person name="Prichula J."/>
            <person name="Schaufler K."/>
            <person name="Gaca A."/>
            <person name="Sgardioli B."/>
            <person name="Wagenaar J."/>
            <person name="Strong T."/>
        </authorList>
    </citation>
    <scope>NUCLEOTIDE SEQUENCE [LARGE SCALE GENOMIC DNA]</scope>
    <source>
        <strain evidence="16 17">MJM16</strain>
    </source>
</reference>
<keyword evidence="8" id="KW-0418">Kinase</keyword>
<feature type="domain" description="PTS EIIB type-1" evidence="14">
    <location>
        <begin position="6"/>
        <end position="88"/>
    </location>
</feature>
<evidence type="ECO:0000313" key="17">
    <source>
        <dbReference type="Proteomes" id="UP000664495"/>
    </source>
</evidence>
<dbReference type="NCBIfam" id="TIGR01995">
    <property type="entry name" value="PTS-II-ABC-beta"/>
    <property type="match status" value="1"/>
</dbReference>
<dbReference type="InterPro" id="IPR018113">
    <property type="entry name" value="PTrfase_EIIB_Cys"/>
</dbReference>
<dbReference type="SUPFAM" id="SSF51261">
    <property type="entry name" value="Duplicated hybrid motif"/>
    <property type="match status" value="1"/>
</dbReference>
<dbReference type="Proteomes" id="UP000664495">
    <property type="component" value="Unassembled WGS sequence"/>
</dbReference>
<dbReference type="PROSITE" id="PS51093">
    <property type="entry name" value="PTS_EIIA_TYPE_1"/>
    <property type="match status" value="1"/>
</dbReference>
<feature type="transmembrane region" description="Helical" evidence="12">
    <location>
        <begin position="101"/>
        <end position="123"/>
    </location>
</feature>
<dbReference type="Pfam" id="PF00367">
    <property type="entry name" value="PTS_EIIB"/>
    <property type="match status" value="1"/>
</dbReference>
<dbReference type="Pfam" id="PF00358">
    <property type="entry name" value="PTS_EIIA_1"/>
    <property type="match status" value="1"/>
</dbReference>
<feature type="transmembrane region" description="Helical" evidence="12">
    <location>
        <begin position="336"/>
        <end position="354"/>
    </location>
</feature>
<feature type="transmembrane region" description="Helical" evidence="12">
    <location>
        <begin position="311"/>
        <end position="330"/>
    </location>
</feature>
<protein>
    <submittedName>
        <fullName evidence="16">PTS glucose transporter subunit IIA</fullName>
    </submittedName>
</protein>
<keyword evidence="9 12" id="KW-1133">Transmembrane helix</keyword>
<accession>A0ABS3HIE1</accession>
<name>A0ABS3HIE1_9ENTE</name>
<keyword evidence="7 12" id="KW-0812">Transmembrane</keyword>
<feature type="domain" description="PTS EIIA type-1" evidence="13">
    <location>
        <begin position="498"/>
        <end position="602"/>
    </location>
</feature>
<dbReference type="InterPro" id="IPR001996">
    <property type="entry name" value="PTS_IIB_1"/>
</dbReference>
<sequence length="629" mass="67742">MTEKYQALAETIIEKVGGKENINSLAHCITRLRFKLKDEALADTDFLKNMEGIVTVMQSGGQYQVVIGNHVTDVYDTILGLGVSKVSENPAPAKKQNPFDAFIDIVSSIFTPVLGLLCATGMIKGFASMFLSIGWLSDQSGTFIILNALGDSLFYFFPIFLGYTAAEKFKLNHFVGMAIGASLLHPTIGSINALEPLFTIFGGSFMESPIHATFLGVPVILMDYASSVVPILIATYVGSKIEKGFSKIIPDVIKMFALPLLTLLCIVPLTFIVIGPIATWVSQLIGSGFLAIYDLSPVVSGVILGGFWQIMVIFGLHWGIIPIALNNLAIYGQDTLLSLIVPASFAQIGVVLALMLRTKDKKTKTLAFPAFISGVFGITEPAIYGITLPKKWPFIYSCIGAAVGGAITGGTRTLNFVSGGLGIFELPSYVDPKNGINHSFYMCLLAMIVAFIVGFALEFFLFKEEVKPVEAAPAHPINHTKLSSPIEGQVIPLSQINDEAFASELLGVGVAIESTDGRVVAPADGTITSFFPTGHALGFTTDEGIELLIHIGLDTVQLEGKHFTTFAKQGEKVKAGQLLLEYDVESIKKAGYDLTSPVVITNPKDFLDIIINEEDTISLSEELFTIVLS</sequence>
<dbReference type="Pfam" id="PF02378">
    <property type="entry name" value="PTS_EIIC"/>
    <property type="match status" value="1"/>
</dbReference>
<dbReference type="CDD" id="cd00212">
    <property type="entry name" value="PTS_IIB_glc"/>
    <property type="match status" value="1"/>
</dbReference>
<gene>
    <name evidence="16" type="ORF">JZO85_10260</name>
</gene>
<evidence type="ECO:0000313" key="16">
    <source>
        <dbReference type="EMBL" id="MBO0452655.1"/>
    </source>
</evidence>
<dbReference type="InterPro" id="IPR013013">
    <property type="entry name" value="PTS_EIIC_1"/>
</dbReference>
<dbReference type="SUPFAM" id="SSF55604">
    <property type="entry name" value="Glucose permease domain IIB"/>
    <property type="match status" value="1"/>
</dbReference>
<feature type="transmembrane region" description="Helical" evidence="12">
    <location>
        <begin position="258"/>
        <end position="278"/>
    </location>
</feature>
<keyword evidence="5" id="KW-0808">Transferase</keyword>
<dbReference type="Gene3D" id="3.30.1360.60">
    <property type="entry name" value="Glucose permease domain IIB"/>
    <property type="match status" value="1"/>
</dbReference>
<evidence type="ECO:0000256" key="9">
    <source>
        <dbReference type="ARBA" id="ARBA00022989"/>
    </source>
</evidence>
<evidence type="ECO:0000256" key="12">
    <source>
        <dbReference type="SAM" id="Phobius"/>
    </source>
</evidence>
<feature type="transmembrane region" description="Helical" evidence="12">
    <location>
        <begin position="214"/>
        <end position="237"/>
    </location>
</feature>
<feature type="transmembrane region" description="Helical" evidence="12">
    <location>
        <begin position="143"/>
        <end position="162"/>
    </location>
</feature>
<dbReference type="InterPro" id="IPR036878">
    <property type="entry name" value="Glu_permease_IIB"/>
</dbReference>
<keyword evidence="3" id="KW-1003">Cell membrane</keyword>
<feature type="transmembrane region" description="Helical" evidence="12">
    <location>
        <begin position="439"/>
        <end position="462"/>
    </location>
</feature>
<evidence type="ECO:0000259" key="13">
    <source>
        <dbReference type="PROSITE" id="PS51093"/>
    </source>
</evidence>
<comment type="caution">
    <text evidence="16">The sequence shown here is derived from an EMBL/GenBank/DDBJ whole genome shotgun (WGS) entry which is preliminary data.</text>
</comment>
<evidence type="ECO:0000256" key="1">
    <source>
        <dbReference type="ARBA" id="ARBA00004651"/>
    </source>
</evidence>
<evidence type="ECO:0000259" key="15">
    <source>
        <dbReference type="PROSITE" id="PS51103"/>
    </source>
</evidence>
<dbReference type="EMBL" id="JAFLVR010000021">
    <property type="protein sequence ID" value="MBO0452655.1"/>
    <property type="molecule type" value="Genomic_DNA"/>
</dbReference>
<comment type="subcellular location">
    <subcellularLocation>
        <location evidence="1">Cell membrane</location>
        <topology evidence="1">Multi-pass membrane protein</topology>
    </subcellularLocation>
</comment>
<evidence type="ECO:0000256" key="4">
    <source>
        <dbReference type="ARBA" id="ARBA00022597"/>
    </source>
</evidence>
<dbReference type="PROSITE" id="PS51103">
    <property type="entry name" value="PTS_EIIC_TYPE_1"/>
    <property type="match status" value="1"/>
</dbReference>
<evidence type="ECO:0000259" key="14">
    <source>
        <dbReference type="PROSITE" id="PS51098"/>
    </source>
</evidence>
<dbReference type="PANTHER" id="PTHR30175:SF1">
    <property type="entry name" value="PTS SYSTEM ARBUTIN-, CELLOBIOSE-, AND SALICIN-SPECIFIC EIIBC COMPONENT-RELATED"/>
    <property type="match status" value="1"/>
</dbReference>
<dbReference type="RefSeq" id="WP_207108427.1">
    <property type="nucleotide sequence ID" value="NZ_JAFLVR010000021.1"/>
</dbReference>
<keyword evidence="17" id="KW-1185">Reference proteome</keyword>
<dbReference type="InterPro" id="IPR001127">
    <property type="entry name" value="PTS_EIIA_1_perm"/>
</dbReference>
<evidence type="ECO:0000256" key="11">
    <source>
        <dbReference type="PROSITE-ProRule" id="PRU00421"/>
    </source>
</evidence>
<evidence type="ECO:0000256" key="3">
    <source>
        <dbReference type="ARBA" id="ARBA00022475"/>
    </source>
</evidence>
<evidence type="ECO:0000256" key="6">
    <source>
        <dbReference type="ARBA" id="ARBA00022683"/>
    </source>
</evidence>
<dbReference type="InterPro" id="IPR050558">
    <property type="entry name" value="PTS_Sugar-Specific_Components"/>
</dbReference>
<feature type="transmembrane region" description="Helical" evidence="12">
    <location>
        <begin position="174"/>
        <end position="194"/>
    </location>
</feature>
<feature type="transmembrane region" description="Helical" evidence="12">
    <location>
        <begin position="366"/>
        <end position="386"/>
    </location>
</feature>
<dbReference type="PROSITE" id="PS51098">
    <property type="entry name" value="PTS_EIIB_TYPE_1"/>
    <property type="match status" value="1"/>
</dbReference>
<dbReference type="PROSITE" id="PS01035">
    <property type="entry name" value="PTS_EIIB_TYPE_1_CYS"/>
    <property type="match status" value="1"/>
</dbReference>
<dbReference type="InterPro" id="IPR003352">
    <property type="entry name" value="PTS_EIIC"/>
</dbReference>